<keyword evidence="13" id="KW-1185">Reference proteome</keyword>
<evidence type="ECO:0000313" key="13">
    <source>
        <dbReference type="Proteomes" id="UP001165065"/>
    </source>
</evidence>
<dbReference type="GO" id="GO:0070475">
    <property type="term" value="P:rRNA base methylation"/>
    <property type="evidence" value="ECO:0007669"/>
    <property type="project" value="TreeGrafter"/>
</dbReference>
<evidence type="ECO:0000256" key="6">
    <source>
        <dbReference type="ARBA" id="ARBA00022603"/>
    </source>
</evidence>
<dbReference type="PIRSF" id="PIRSF015601">
    <property type="entry name" value="MTase_slr0722"/>
    <property type="match status" value="1"/>
</dbReference>
<reference evidence="13" key="1">
    <citation type="journal article" date="2023" name="Commun. Biol.">
        <title>Genome analysis of Parmales, the sister group of diatoms, reveals the evolutionary specialization of diatoms from phago-mixotrophs to photoautotrophs.</title>
        <authorList>
            <person name="Ban H."/>
            <person name="Sato S."/>
            <person name="Yoshikawa S."/>
            <person name="Yamada K."/>
            <person name="Nakamura Y."/>
            <person name="Ichinomiya M."/>
            <person name="Sato N."/>
            <person name="Blanc-Mathieu R."/>
            <person name="Endo H."/>
            <person name="Kuwata A."/>
            <person name="Ogata H."/>
        </authorList>
    </citation>
    <scope>NUCLEOTIDE SEQUENCE [LARGE SCALE GENOMIC DNA]</scope>
</reference>
<evidence type="ECO:0000256" key="5">
    <source>
        <dbReference type="ARBA" id="ARBA00022552"/>
    </source>
</evidence>
<comment type="subcellular location">
    <subcellularLocation>
        <location evidence="1">Cytoplasm</location>
    </subcellularLocation>
</comment>
<comment type="function">
    <text evidence="9">Specifically methylates the N3 position of the uracil ring of uridine 1498 (m3U1498) in 16S rRNA. Acts on the fully assembled 30S ribosomal subunit.</text>
</comment>
<protein>
    <recommendedName>
        <fullName evidence="3">16S rRNA (uracil(1498)-N(3))-methyltransferase</fullName>
        <ecNumber evidence="3">2.1.1.193</ecNumber>
    </recommendedName>
</protein>
<keyword evidence="7" id="KW-0808">Transferase</keyword>
<dbReference type="AlphaFoldDB" id="A0A9W7GJ72"/>
<keyword evidence="4" id="KW-0963">Cytoplasm</keyword>
<comment type="caution">
    <text evidence="12">The sequence shown here is derived from an EMBL/GenBank/DDBJ whole genome shotgun (WGS) entry which is preliminary data.</text>
</comment>
<evidence type="ECO:0000256" key="7">
    <source>
        <dbReference type="ARBA" id="ARBA00022679"/>
    </source>
</evidence>
<dbReference type="InterPro" id="IPR046886">
    <property type="entry name" value="RsmE_MTase_dom"/>
</dbReference>
<dbReference type="Proteomes" id="UP001165065">
    <property type="component" value="Unassembled WGS sequence"/>
</dbReference>
<dbReference type="Pfam" id="PF04452">
    <property type="entry name" value="Methyltrans_RNA"/>
    <property type="match status" value="1"/>
</dbReference>
<evidence type="ECO:0000313" key="12">
    <source>
        <dbReference type="EMBL" id="GMI44987.1"/>
    </source>
</evidence>
<dbReference type="InterPro" id="IPR029028">
    <property type="entry name" value="Alpha/beta_knot_MTases"/>
</dbReference>
<organism evidence="12 13">
    <name type="scientific">Triparma columacea</name>
    <dbReference type="NCBI Taxonomy" id="722753"/>
    <lineage>
        <taxon>Eukaryota</taxon>
        <taxon>Sar</taxon>
        <taxon>Stramenopiles</taxon>
        <taxon>Ochrophyta</taxon>
        <taxon>Bolidophyceae</taxon>
        <taxon>Parmales</taxon>
        <taxon>Triparmaceae</taxon>
        <taxon>Triparma</taxon>
    </lineage>
</organism>
<evidence type="ECO:0000256" key="4">
    <source>
        <dbReference type="ARBA" id="ARBA00022490"/>
    </source>
</evidence>
<evidence type="ECO:0000256" key="9">
    <source>
        <dbReference type="ARBA" id="ARBA00025699"/>
    </source>
</evidence>
<dbReference type="InterPro" id="IPR029026">
    <property type="entry name" value="tRNA_m1G_MTases_N"/>
</dbReference>
<evidence type="ECO:0000256" key="3">
    <source>
        <dbReference type="ARBA" id="ARBA00012328"/>
    </source>
</evidence>
<comment type="similarity">
    <text evidence="2">Belongs to the RNA methyltransferase RsmE family.</text>
</comment>
<dbReference type="EMBL" id="BRYA01001530">
    <property type="protein sequence ID" value="GMI44987.1"/>
    <property type="molecule type" value="Genomic_DNA"/>
</dbReference>
<feature type="domain" description="Ribosomal RNA small subunit methyltransferase E methyltransferase" evidence="11">
    <location>
        <begin position="51"/>
        <end position="219"/>
    </location>
</feature>
<proteinExistence type="inferred from homology"/>
<comment type="catalytic activity">
    <reaction evidence="10">
        <text>uridine(1498) in 16S rRNA + S-adenosyl-L-methionine = N(3)-methyluridine(1498) in 16S rRNA + S-adenosyl-L-homocysteine + H(+)</text>
        <dbReference type="Rhea" id="RHEA:42920"/>
        <dbReference type="Rhea" id="RHEA-COMP:10283"/>
        <dbReference type="Rhea" id="RHEA-COMP:10284"/>
        <dbReference type="ChEBI" id="CHEBI:15378"/>
        <dbReference type="ChEBI" id="CHEBI:57856"/>
        <dbReference type="ChEBI" id="CHEBI:59789"/>
        <dbReference type="ChEBI" id="CHEBI:65315"/>
        <dbReference type="ChEBI" id="CHEBI:74502"/>
        <dbReference type="EC" id="2.1.1.193"/>
    </reaction>
</comment>
<evidence type="ECO:0000256" key="2">
    <source>
        <dbReference type="ARBA" id="ARBA00005528"/>
    </source>
</evidence>
<dbReference type="InterPro" id="IPR006700">
    <property type="entry name" value="RsmE"/>
</dbReference>
<dbReference type="PANTHER" id="PTHR30027">
    <property type="entry name" value="RIBOSOMAL RNA SMALL SUBUNIT METHYLTRANSFERASE E"/>
    <property type="match status" value="1"/>
</dbReference>
<accession>A0A9W7GJ72</accession>
<dbReference type="PANTHER" id="PTHR30027:SF3">
    <property type="entry name" value="16S RRNA (URACIL(1498)-N(3))-METHYLTRANSFERASE"/>
    <property type="match status" value="1"/>
</dbReference>
<keyword evidence="6" id="KW-0489">Methyltransferase</keyword>
<dbReference type="Gene3D" id="3.40.1280.10">
    <property type="match status" value="1"/>
</dbReference>
<gene>
    <name evidence="12" type="ORF">TrCOL_g9312</name>
</gene>
<dbReference type="OrthoDB" id="45385at2759"/>
<dbReference type="CDD" id="cd18084">
    <property type="entry name" value="RsmE-like"/>
    <property type="match status" value="1"/>
</dbReference>
<dbReference type="SUPFAM" id="SSF75217">
    <property type="entry name" value="alpha/beta knot"/>
    <property type="match status" value="1"/>
</dbReference>
<dbReference type="EC" id="2.1.1.193" evidence="3"/>
<dbReference type="GO" id="GO:0070042">
    <property type="term" value="F:rRNA (uridine-N3-)-methyltransferase activity"/>
    <property type="evidence" value="ECO:0007669"/>
    <property type="project" value="TreeGrafter"/>
</dbReference>
<evidence type="ECO:0000256" key="8">
    <source>
        <dbReference type="ARBA" id="ARBA00022691"/>
    </source>
</evidence>
<evidence type="ECO:0000259" key="11">
    <source>
        <dbReference type="Pfam" id="PF04452"/>
    </source>
</evidence>
<dbReference type="NCBIfam" id="TIGR00046">
    <property type="entry name" value="RsmE family RNA methyltransferase"/>
    <property type="match status" value="1"/>
</dbReference>
<evidence type="ECO:0000256" key="10">
    <source>
        <dbReference type="ARBA" id="ARBA00047944"/>
    </source>
</evidence>
<evidence type="ECO:0000256" key="1">
    <source>
        <dbReference type="ARBA" id="ARBA00004496"/>
    </source>
</evidence>
<dbReference type="GO" id="GO:0005737">
    <property type="term" value="C:cytoplasm"/>
    <property type="evidence" value="ECO:0007669"/>
    <property type="project" value="UniProtKB-SubCell"/>
</dbReference>
<keyword evidence="8" id="KW-0949">S-adenosyl-L-methionine</keyword>
<sequence length="224" mass="24080">MKNVLRLRSASRVNVFNELGEWDGNISELSKTGGTVKLNKKTREPFQGVTPHVHLVCACLKKVPTRTLLEKATEVNVSRISFIKTANTDGANVRLVGKWLDDGKARDVVREGSEQCGRLDVPGVDGDVSDLKTLLDNAKLNGTKVAVCRERSPSSVPLLEYAAALLTSSPSMIVVGPEGGWSPAEVEWFESEANTIQSVSLGNNVLRAETAAILAASVLGNLRT</sequence>
<keyword evidence="5" id="KW-0698">rRNA processing</keyword>
<name>A0A9W7GJ72_9STRA</name>